<dbReference type="SUPFAM" id="SSF51126">
    <property type="entry name" value="Pectin lyase-like"/>
    <property type="match status" value="1"/>
</dbReference>
<evidence type="ECO:0000256" key="1">
    <source>
        <dbReference type="SAM" id="MobiDB-lite"/>
    </source>
</evidence>
<name>A0ABQ9XUK1_9EUKA</name>
<evidence type="ECO:0000313" key="3">
    <source>
        <dbReference type="EMBL" id="KAK2955141.1"/>
    </source>
</evidence>
<feature type="region of interest" description="Disordered" evidence="1">
    <location>
        <begin position="1095"/>
        <end position="1132"/>
    </location>
</feature>
<feature type="compositionally biased region" description="Polar residues" evidence="1">
    <location>
        <begin position="226"/>
        <end position="244"/>
    </location>
</feature>
<feature type="compositionally biased region" description="Polar residues" evidence="1">
    <location>
        <begin position="1095"/>
        <end position="1107"/>
    </location>
</feature>
<dbReference type="InterPro" id="IPR011050">
    <property type="entry name" value="Pectin_lyase_fold/virulence"/>
</dbReference>
<protein>
    <recommendedName>
        <fullName evidence="5">Right handed beta helix domain-containing protein</fullName>
    </recommendedName>
</protein>
<evidence type="ECO:0000256" key="2">
    <source>
        <dbReference type="SAM" id="Phobius"/>
    </source>
</evidence>
<proteinExistence type="predicted"/>
<dbReference type="EMBL" id="JARBJD010000070">
    <property type="protein sequence ID" value="KAK2955141.1"/>
    <property type="molecule type" value="Genomic_DNA"/>
</dbReference>
<gene>
    <name evidence="3" type="ORF">BLNAU_9870</name>
</gene>
<comment type="caution">
    <text evidence="3">The sequence shown here is derived from an EMBL/GenBank/DDBJ whole genome shotgun (WGS) entry which is preliminary data.</text>
</comment>
<keyword evidence="2" id="KW-0472">Membrane</keyword>
<feature type="region of interest" description="Disordered" evidence="1">
    <location>
        <begin position="226"/>
        <end position="245"/>
    </location>
</feature>
<keyword evidence="4" id="KW-1185">Reference proteome</keyword>
<dbReference type="Proteomes" id="UP001281761">
    <property type="component" value="Unassembled WGS sequence"/>
</dbReference>
<sequence>MRCFHFDTEPISEEYFTLPIHAKFNCFTVHGAQDSAIEVESIAVIVRNIFSTQGKQKDGTAAIHNDEEAGTKIEFQFRGELHHVQQRGNVRECSISNEIGHLCGVVETEAFPAFGGSRSVSLVGCSFNSQTILGTDGIGLSLTRTARKNNDEVGMISSSLISCSFVNVSSIGCSCPPHVSELSQTMLGCVVSLSSSHLSGSTIRDVNTGGSVLCSNSSFSSFLSSPNTDSNADSDASPSITLPNGTHREFVDDGTEYSFNNTSGDESSIASFSHCHFTGANYASNVHPLSFINYPGTITISSCSFSDYTFISGSYLGCGGMVYINQYDNQPHQPVYVEASNFTNLKTDANGAGMSLIIQKSVTVVDCRFEKCGPAGQMYTVVGGMYVRDNDPSSVFTIANLVFESCCATQCGGMEIATYGTVLLSDCLFDDCFIVDEENGFGGLVLVFGKTLTSVTRLNFTDCRSPSRAPGMAVSGTCDYQLTDIHLLRCKPSDESKTVCEGGLDVLLEPTLTLTVQDCSFIECSTIISGAAFHAYNFGSCVISDCLVKDCYSGATGAISLQQLFEDSPSISLTRVAFINNSVGHTKNEVASVYVPDDAPGFVDVCVTAYSDEAKPTISIVDCFTTCPTASMGMGVNERINEEERIRYRINDDAFHNIWPVLTREVELSFDGLSGRMMLGMKVKVPNSSQKYEVTIRNEVDKTEVKGVIEFVDGKATMTSPSPTFNLDFSTSYRITSIVGIVSSSPSPSSSLSNALSFPPAAWAFNLAATPTFVSFTTPTPPTLVSATAHLVSSDQPLAFVLLVIDRVVSGSYCCVVEEDGKDVSVLVHFDGSSVTGGSSEIVVIGEDRLLTHDTSYTIKGITPTPETESPFVRMNGPIAFHIPKSSFVAPTRDHKKAMSPEMKKLLSWLIPVVICVCVALIVIIVVIVLVNRRRSKGKNAKSEMEEQEPVEDEKMIECGRNDLIDVIGSDDSANCEVSEVNQEVNNNPSTLNRTDGSDMPFSKVMTCSGDFGVSTVRMNQTLYSVLHKEGKAIGKREIGIQIVNGLKEVVAHRGWSDVLTHLSSHWILLDSAGTVQLKLDMNTSEAEQETARQRQMQQVLSPMEGQQNEEDKPHDENQTMMSGTDKSGMDGLRWRAPGFPFGQAEHNWARLPVSSEMSGPTRGLSSCNRIVN</sequence>
<organism evidence="3 4">
    <name type="scientific">Blattamonas nauphoetae</name>
    <dbReference type="NCBI Taxonomy" id="2049346"/>
    <lineage>
        <taxon>Eukaryota</taxon>
        <taxon>Metamonada</taxon>
        <taxon>Preaxostyla</taxon>
        <taxon>Oxymonadida</taxon>
        <taxon>Blattamonas</taxon>
    </lineage>
</organism>
<evidence type="ECO:0008006" key="5">
    <source>
        <dbReference type="Google" id="ProtNLM"/>
    </source>
</evidence>
<keyword evidence="2" id="KW-0812">Transmembrane</keyword>
<accession>A0ABQ9XUK1</accession>
<feature type="transmembrane region" description="Helical" evidence="2">
    <location>
        <begin position="906"/>
        <end position="931"/>
    </location>
</feature>
<keyword evidence="2" id="KW-1133">Transmembrane helix</keyword>
<reference evidence="3 4" key="1">
    <citation type="journal article" date="2022" name="bioRxiv">
        <title>Genomics of Preaxostyla Flagellates Illuminates Evolutionary Transitions and the Path Towards Mitochondrial Loss.</title>
        <authorList>
            <person name="Novak L.V.F."/>
            <person name="Treitli S.C."/>
            <person name="Pyrih J."/>
            <person name="Halakuc P."/>
            <person name="Pipaliya S.V."/>
            <person name="Vacek V."/>
            <person name="Brzon O."/>
            <person name="Soukal P."/>
            <person name="Eme L."/>
            <person name="Dacks J.B."/>
            <person name="Karnkowska A."/>
            <person name="Elias M."/>
            <person name="Hampl V."/>
        </authorList>
    </citation>
    <scope>NUCLEOTIDE SEQUENCE [LARGE SCALE GENOMIC DNA]</scope>
    <source>
        <strain evidence="3">NAU3</strain>
        <tissue evidence="3">Gut</tissue>
    </source>
</reference>
<evidence type="ECO:0000313" key="4">
    <source>
        <dbReference type="Proteomes" id="UP001281761"/>
    </source>
</evidence>